<feature type="non-terminal residue" evidence="6">
    <location>
        <position position="1"/>
    </location>
</feature>
<gene>
    <name evidence="6" type="ORF">GSB_153184</name>
</gene>
<dbReference type="PANTHER" id="PTHR12951:SF1">
    <property type="entry name" value="PROTEIN UNC-119 HOMOLOG"/>
    <property type="match status" value="1"/>
</dbReference>
<sequence>VQPWPYLTKILKISLPKYLYFLRRAADVMADTEPLYYTSPDLTIGITGFTIRNPDTGKIYFNRNTTIPDVGQIEPLPDIPPTNGICYILPAEFLRASTIACQIVLTNKGDEPIDDIKIVEEHLLQGVLLQRYDFDLVFMAPRTQNTWETIYEPEFKRGHKFEEQAVAGPWVIITSLYVRDKLMLRNRAQLKFT</sequence>
<keyword evidence="3" id="KW-0653">Protein transport</keyword>
<dbReference type="VEuPathDB" id="GiardiaDB:QR46_2769"/>
<evidence type="ECO:0000259" key="5">
    <source>
        <dbReference type="Pfam" id="PF05351"/>
    </source>
</evidence>
<dbReference type="Pfam" id="PF05351">
    <property type="entry name" value="GMP_PDE_delta"/>
    <property type="match status" value="1"/>
</dbReference>
<dbReference type="GO" id="GO:0042953">
    <property type="term" value="P:lipoprotein transport"/>
    <property type="evidence" value="ECO:0007669"/>
    <property type="project" value="TreeGrafter"/>
</dbReference>
<dbReference type="OrthoDB" id="10248777at2759"/>
<dbReference type="EMBL" id="AHHH01000093">
    <property type="protein sequence ID" value="ESU42183.1"/>
    <property type="molecule type" value="Genomic_DNA"/>
</dbReference>
<dbReference type="GO" id="GO:0005929">
    <property type="term" value="C:cilium"/>
    <property type="evidence" value="ECO:0007669"/>
    <property type="project" value="TreeGrafter"/>
</dbReference>
<proteinExistence type="inferred from homology"/>
<dbReference type="InterPro" id="IPR014756">
    <property type="entry name" value="Ig_E-set"/>
</dbReference>
<comment type="similarity">
    <text evidence="1">Belongs to the PDE6D/unc-119 family.</text>
</comment>
<name>V6TT93_GIAIN</name>
<dbReference type="InterPro" id="IPR037036">
    <property type="entry name" value="PDED_dom_sf"/>
</dbReference>
<evidence type="ECO:0000256" key="4">
    <source>
        <dbReference type="ARBA" id="ARBA00023121"/>
    </source>
</evidence>
<dbReference type="Gene3D" id="2.70.50.40">
    <property type="entry name" value="GMP phosphodiesterase, delta subunit"/>
    <property type="match status" value="1"/>
</dbReference>
<evidence type="ECO:0000313" key="6">
    <source>
        <dbReference type="EMBL" id="ESU42183.1"/>
    </source>
</evidence>
<dbReference type="InterPro" id="IPR051519">
    <property type="entry name" value="PDE6D_unc-119_myristoyl-bd"/>
</dbReference>
<keyword evidence="2" id="KW-0813">Transport</keyword>
<comment type="caution">
    <text evidence="6">The sequence shown here is derived from an EMBL/GenBank/DDBJ whole genome shotgun (WGS) entry which is preliminary data.</text>
</comment>
<dbReference type="PANTHER" id="PTHR12951">
    <property type="entry name" value="RETINAL PROTEIN 4"/>
    <property type="match status" value="1"/>
</dbReference>
<feature type="domain" description="GMP phosphodiesterase delta subunit" evidence="5">
    <location>
        <begin position="44"/>
        <end position="192"/>
    </location>
</feature>
<dbReference type="SUPFAM" id="SSF81296">
    <property type="entry name" value="E set domains"/>
    <property type="match status" value="1"/>
</dbReference>
<dbReference type="Proteomes" id="UP000018040">
    <property type="component" value="Unassembled WGS sequence"/>
</dbReference>
<organism evidence="6 7">
    <name type="scientific">Giardia intestinalis</name>
    <name type="common">Giardia lamblia</name>
    <dbReference type="NCBI Taxonomy" id="5741"/>
    <lineage>
        <taxon>Eukaryota</taxon>
        <taxon>Metamonada</taxon>
        <taxon>Diplomonadida</taxon>
        <taxon>Hexamitidae</taxon>
        <taxon>Giardiinae</taxon>
        <taxon>Giardia</taxon>
    </lineage>
</organism>
<dbReference type="GO" id="GO:0060271">
    <property type="term" value="P:cilium assembly"/>
    <property type="evidence" value="ECO:0007669"/>
    <property type="project" value="TreeGrafter"/>
</dbReference>
<evidence type="ECO:0000256" key="1">
    <source>
        <dbReference type="ARBA" id="ARBA00008102"/>
    </source>
</evidence>
<dbReference type="GO" id="GO:0008289">
    <property type="term" value="F:lipid binding"/>
    <property type="evidence" value="ECO:0007669"/>
    <property type="project" value="UniProtKB-KW"/>
</dbReference>
<keyword evidence="4" id="KW-0446">Lipid-binding</keyword>
<reference evidence="7" key="1">
    <citation type="submission" date="2012-02" db="EMBL/GenBank/DDBJ databases">
        <title>Genome sequencing of Giardia lamblia Genotypes A2 and B isolates (DH and GS) and comparative analysis with the genomes of Genotypes A1 and E (WB and Pig).</title>
        <authorList>
            <person name="Adam R."/>
            <person name="Dahlstrom E."/>
            <person name="Martens C."/>
            <person name="Bruno D."/>
            <person name="Barbian K."/>
            <person name="Porcella S.F."/>
            <person name="Nash T."/>
        </authorList>
    </citation>
    <scope>NUCLEOTIDE SEQUENCE</scope>
    <source>
        <strain evidence="7">GS</strain>
    </source>
</reference>
<dbReference type="InterPro" id="IPR008015">
    <property type="entry name" value="PDED_dom"/>
</dbReference>
<dbReference type="AlphaFoldDB" id="V6TT93"/>
<evidence type="ECO:0000313" key="7">
    <source>
        <dbReference type="Proteomes" id="UP000018040"/>
    </source>
</evidence>
<evidence type="ECO:0000256" key="2">
    <source>
        <dbReference type="ARBA" id="ARBA00022448"/>
    </source>
</evidence>
<dbReference type="VEuPathDB" id="GiardiaDB:GL50803_0027147"/>
<protein>
    <recommendedName>
        <fullName evidence="5">GMP phosphodiesterase delta subunit domain-containing protein</fullName>
    </recommendedName>
</protein>
<evidence type="ECO:0000256" key="3">
    <source>
        <dbReference type="ARBA" id="ARBA00022927"/>
    </source>
</evidence>
<dbReference type="VEuPathDB" id="GiardiaDB:GL50581_3837"/>
<reference evidence="6 7" key="2">
    <citation type="journal article" date="2013" name="Genome Biol. Evol.">
        <title>Genome sequencing of Giardia lamblia genotypes A2 and B isolates (DH and GS) and comparative analysis with the genomes of genotypes A1 and E (WB and Pig).</title>
        <authorList>
            <person name="Adam R.D."/>
            <person name="Dahlstrom E.W."/>
            <person name="Martens C.A."/>
            <person name="Bruno D.P."/>
            <person name="Barbian K.D."/>
            <person name="Ricklefs S.M."/>
            <person name="Hernandez M.M."/>
            <person name="Narla N.P."/>
            <person name="Patel R.B."/>
            <person name="Porcella S.F."/>
            <person name="Nash T.E."/>
        </authorList>
    </citation>
    <scope>NUCLEOTIDE SEQUENCE [LARGE SCALE GENOMIC DNA]</scope>
    <source>
        <strain evidence="6 7">GS</strain>
    </source>
</reference>
<accession>V6TT93</accession>